<reference evidence="1" key="1">
    <citation type="submission" date="2022-10" db="EMBL/GenBank/DDBJ databases">
        <title>Culturing micro-colonial fungi from biological soil crusts in the Mojave desert and describing Neophaeococcomyces mojavensis, and introducing the new genera and species Taxawa tesnikishii.</title>
        <authorList>
            <person name="Kurbessoian T."/>
            <person name="Stajich J.E."/>
        </authorList>
    </citation>
    <scope>NUCLEOTIDE SEQUENCE</scope>
    <source>
        <strain evidence="1">JES_112</strain>
    </source>
</reference>
<proteinExistence type="predicted"/>
<keyword evidence="2" id="KW-1185">Reference proteome</keyword>
<comment type="caution">
    <text evidence="1">The sequence shown here is derived from an EMBL/GenBank/DDBJ whole genome shotgun (WGS) entry which is preliminary data.</text>
</comment>
<dbReference type="EMBL" id="JAPDRQ010000077">
    <property type="protein sequence ID" value="KAJ9656459.1"/>
    <property type="molecule type" value="Genomic_DNA"/>
</dbReference>
<evidence type="ECO:0000313" key="2">
    <source>
        <dbReference type="Proteomes" id="UP001172386"/>
    </source>
</evidence>
<sequence length="405" mass="45961">MYVGPLSKTGDLVGLIADVTRHADTEIDWETYMIQVSKFLPPNYERDYSRLDGPTGPCVYPAIHLYIHSILYYITDHGKDIRLAQTVYAGLYLSTLALVLASYRRANAPPWLLVPLILSKRLHSIFLLRLFNDCWATFFFWLAVYAATRKWFSVTTLAWSVALGIKMTMLLPLPALGVILLQGAGIERTVIYGIMSCVMQIGAATPFMGRKEMPIYLKQAFDFGRQFLYKWTVNWRFVPEDTFLSRSFAYSLLAIHATLLLAFLHYKWVQPSSNGLWSLIKKHFNYMNMSPEERGEHSNRMTPQFVMDALLGSIVIGMVCARSIHYQFYAYLGWATPYLLWRSGSHPVIVLGVWALQEVAWLIYPSTMWSSATVVSLMALQVGCAWAAPSVNAAADPAKSLKKQH</sequence>
<gene>
    <name evidence="1" type="primary">ALG3</name>
    <name evidence="1" type="ORF">H2198_004918</name>
</gene>
<keyword evidence="1" id="KW-0808">Transferase</keyword>
<protein>
    <submittedName>
        <fullName evidence="1">Dolichyl-P-Man:Man(5)GlcNAc(2)-PP-dolichol alpha-1,3-mannosyltransferase</fullName>
        <ecNumber evidence="1">2.4.1.258</ecNumber>
    </submittedName>
</protein>
<evidence type="ECO:0000313" key="1">
    <source>
        <dbReference type="EMBL" id="KAJ9656459.1"/>
    </source>
</evidence>
<dbReference type="EC" id="2.4.1.258" evidence="1"/>
<organism evidence="1 2">
    <name type="scientific">Neophaeococcomyces mojaviensis</name>
    <dbReference type="NCBI Taxonomy" id="3383035"/>
    <lineage>
        <taxon>Eukaryota</taxon>
        <taxon>Fungi</taxon>
        <taxon>Dikarya</taxon>
        <taxon>Ascomycota</taxon>
        <taxon>Pezizomycotina</taxon>
        <taxon>Eurotiomycetes</taxon>
        <taxon>Chaetothyriomycetidae</taxon>
        <taxon>Chaetothyriales</taxon>
        <taxon>Chaetothyriales incertae sedis</taxon>
        <taxon>Neophaeococcomyces</taxon>
    </lineage>
</organism>
<accession>A0ACC3A7L2</accession>
<name>A0ACC3A7L2_9EURO</name>
<dbReference type="Proteomes" id="UP001172386">
    <property type="component" value="Unassembled WGS sequence"/>
</dbReference>
<keyword evidence="1" id="KW-0328">Glycosyltransferase</keyword>